<organism evidence="1 2">
    <name type="scientific">Streptomyces odorifer</name>
    <dbReference type="NCBI Taxonomy" id="53450"/>
    <lineage>
        <taxon>Bacteria</taxon>
        <taxon>Bacillati</taxon>
        <taxon>Actinomycetota</taxon>
        <taxon>Actinomycetes</taxon>
        <taxon>Kitasatosporales</taxon>
        <taxon>Streptomycetaceae</taxon>
        <taxon>Streptomyces</taxon>
        <taxon>Streptomyces albidoflavus group</taxon>
    </lineage>
</organism>
<dbReference type="Proteomes" id="UP000540128">
    <property type="component" value="Unassembled WGS sequence"/>
</dbReference>
<dbReference type="EMBL" id="JAANNT010000007">
    <property type="protein sequence ID" value="NUV28910.1"/>
    <property type="molecule type" value="Genomic_DNA"/>
</dbReference>
<reference evidence="1 2" key="1">
    <citation type="submission" date="2020-03" db="EMBL/GenBank/DDBJ databases">
        <title>Complete genome sequence of sixteen Streptomyces strains facilitates identification of candidate genes involved in plant growth-promotion in grain legumes and cereals.</title>
        <authorList>
            <person name="Gopalakrishnan S."/>
            <person name="Thakur V."/>
            <person name="Saxena R."/>
            <person name="Vadlamudi S."/>
            <person name="Purohit S."/>
            <person name="Kumar V."/>
            <person name="Rathore A."/>
            <person name="Chitikineni A."/>
            <person name="Varshney R.K."/>
        </authorList>
    </citation>
    <scope>NUCLEOTIDE SEQUENCE [LARGE SCALE GENOMIC DNA]</scope>
    <source>
        <strain evidence="1 2">KAI-180</strain>
    </source>
</reference>
<sequence length="97" mass="10739">MEDESARPLSELRQGRTVRATITSHQPWGLTAKLDAYEPVGASLDTIRRGTEPGVERLVRQLPPVGAAVDLVVGEVRDWQHEPWIWIDLTAPGTAED</sequence>
<evidence type="ECO:0008006" key="3">
    <source>
        <dbReference type="Google" id="ProtNLM"/>
    </source>
</evidence>
<proteinExistence type="predicted"/>
<dbReference type="RefSeq" id="WP_030696701.1">
    <property type="nucleotide sequence ID" value="NZ_JAANNT010000007.1"/>
</dbReference>
<protein>
    <recommendedName>
        <fullName evidence="3">S1 motif domain-containing protein</fullName>
    </recommendedName>
</protein>
<accession>A0A7Y6C909</accession>
<evidence type="ECO:0000313" key="2">
    <source>
        <dbReference type="Proteomes" id="UP000540128"/>
    </source>
</evidence>
<comment type="caution">
    <text evidence="1">The sequence shown here is derived from an EMBL/GenBank/DDBJ whole genome shotgun (WGS) entry which is preliminary data.</text>
</comment>
<gene>
    <name evidence="1" type="ORF">G6W59_11305</name>
</gene>
<evidence type="ECO:0000313" key="1">
    <source>
        <dbReference type="EMBL" id="NUV28910.1"/>
    </source>
</evidence>
<keyword evidence="2" id="KW-1185">Reference proteome</keyword>
<name>A0A7Y6C909_9ACTN</name>
<dbReference type="AlphaFoldDB" id="A0A7Y6C909"/>